<dbReference type="AlphaFoldDB" id="A0A8S3FJS2"/>
<evidence type="ECO:0000313" key="2">
    <source>
        <dbReference type="EMBL" id="CAF5123284.1"/>
    </source>
</evidence>
<protein>
    <submittedName>
        <fullName evidence="2">Uncharacterized protein</fullName>
    </submittedName>
</protein>
<evidence type="ECO:0000256" key="1">
    <source>
        <dbReference type="SAM" id="MobiDB-lite"/>
    </source>
</evidence>
<feature type="region of interest" description="Disordered" evidence="1">
    <location>
        <begin position="34"/>
        <end position="55"/>
    </location>
</feature>
<name>A0A8S3FJS2_9BILA</name>
<gene>
    <name evidence="2" type="ORF">GIL414_LOCUS63652</name>
</gene>
<feature type="non-terminal residue" evidence="2">
    <location>
        <position position="1"/>
    </location>
</feature>
<proteinExistence type="predicted"/>
<dbReference type="EMBL" id="CAJOBJ010266135">
    <property type="protein sequence ID" value="CAF5123284.1"/>
    <property type="molecule type" value="Genomic_DNA"/>
</dbReference>
<feature type="compositionally biased region" description="Low complexity" evidence="1">
    <location>
        <begin position="35"/>
        <end position="46"/>
    </location>
</feature>
<reference evidence="2" key="1">
    <citation type="submission" date="2021-02" db="EMBL/GenBank/DDBJ databases">
        <authorList>
            <person name="Nowell W R."/>
        </authorList>
    </citation>
    <scope>NUCLEOTIDE SEQUENCE</scope>
</reference>
<accession>A0A8S3FJS2</accession>
<dbReference type="Proteomes" id="UP000681720">
    <property type="component" value="Unassembled WGS sequence"/>
</dbReference>
<evidence type="ECO:0000313" key="3">
    <source>
        <dbReference type="Proteomes" id="UP000681720"/>
    </source>
</evidence>
<sequence>METDSNANTPRSDASIQPTALLSLDTNGFINATENSTSDSSINNNNKRLLDSSASSEQVLIKRRNKLLEPTIVTQQNYCLSYPNNISRCIDCQTASPNDFAMHLTGCRFQHCRT</sequence>
<comment type="caution">
    <text evidence="2">The sequence shown here is derived from an EMBL/GenBank/DDBJ whole genome shotgun (WGS) entry which is preliminary data.</text>
</comment>
<organism evidence="2 3">
    <name type="scientific">Rotaria magnacalcarata</name>
    <dbReference type="NCBI Taxonomy" id="392030"/>
    <lineage>
        <taxon>Eukaryota</taxon>
        <taxon>Metazoa</taxon>
        <taxon>Spiralia</taxon>
        <taxon>Gnathifera</taxon>
        <taxon>Rotifera</taxon>
        <taxon>Eurotatoria</taxon>
        <taxon>Bdelloidea</taxon>
        <taxon>Philodinida</taxon>
        <taxon>Philodinidae</taxon>
        <taxon>Rotaria</taxon>
    </lineage>
</organism>